<dbReference type="Proteomes" id="UP000183832">
    <property type="component" value="Unassembled WGS sequence"/>
</dbReference>
<feature type="transmembrane region" description="Helical" evidence="1">
    <location>
        <begin position="48"/>
        <end position="68"/>
    </location>
</feature>
<accession>A0A1J1J3U4</accession>
<reference evidence="2 3" key="1">
    <citation type="submission" date="2015-04" db="EMBL/GenBank/DDBJ databases">
        <authorList>
            <person name="Syromyatnikov M.Y."/>
            <person name="Popov V.N."/>
        </authorList>
    </citation>
    <scope>NUCLEOTIDE SEQUENCE [LARGE SCALE GENOMIC DNA]</scope>
</reference>
<name>A0A1J1J3U4_9DIPT</name>
<feature type="transmembrane region" description="Helical" evidence="1">
    <location>
        <begin position="80"/>
        <end position="100"/>
    </location>
</feature>
<keyword evidence="1" id="KW-0812">Transmembrane</keyword>
<keyword evidence="1" id="KW-0472">Membrane</keyword>
<dbReference type="GO" id="GO:0036503">
    <property type="term" value="P:ERAD pathway"/>
    <property type="evidence" value="ECO:0007669"/>
    <property type="project" value="TreeGrafter"/>
</dbReference>
<dbReference type="GO" id="GO:0031625">
    <property type="term" value="F:ubiquitin protein ligase binding"/>
    <property type="evidence" value="ECO:0007669"/>
    <property type="project" value="TreeGrafter"/>
</dbReference>
<dbReference type="GO" id="GO:0006986">
    <property type="term" value="P:response to unfolded protein"/>
    <property type="evidence" value="ECO:0007669"/>
    <property type="project" value="InterPro"/>
</dbReference>
<keyword evidence="1" id="KW-1133">Transmembrane helix</keyword>
<proteinExistence type="predicted"/>
<feature type="transmembrane region" description="Helical" evidence="1">
    <location>
        <begin position="245"/>
        <end position="270"/>
    </location>
</feature>
<evidence type="ECO:0000256" key="1">
    <source>
        <dbReference type="SAM" id="Phobius"/>
    </source>
</evidence>
<dbReference type="OrthoDB" id="5920264at2759"/>
<dbReference type="InterPro" id="IPR008485">
    <property type="entry name" value="JAMP"/>
</dbReference>
<dbReference type="PANTHER" id="PTHR12740:SF4">
    <property type="entry name" value="JNK1_MAPK8-ASSOCIATED MEMBRANE PROTEIN"/>
    <property type="match status" value="1"/>
</dbReference>
<dbReference type="EMBL" id="CVRI01000070">
    <property type="protein sequence ID" value="CRL07107.1"/>
    <property type="molecule type" value="Genomic_DNA"/>
</dbReference>
<sequence>MKCPGLYCGRMPLENNTFSECGACDRGWKRNEEHLCEPCYDNLVLYDWLFLAFAIIVPLLIHSFLIDYTTQQRKFSKEIIFLYLCAVAEVGISAILTVLLSEPMLSFKIYSCGVNSLSDWYTYFYNPTLRFEKTLTCTQERVYPLQTMVLVFYVLCVSFMLLFRPLMNEKCKPKIEKSSLAIYYALYAFPLLAIIHSIFGGLVYFAFPYLSIIISCAANAGHFAMKLDQSMKSLFITSIMDIRNIIIIVGNWILFSFGIISIKKLFLLFLTPVPSIFYIVTSKYTSPEIY</sequence>
<dbReference type="GO" id="GO:0016020">
    <property type="term" value="C:membrane"/>
    <property type="evidence" value="ECO:0007669"/>
    <property type="project" value="InterPro"/>
</dbReference>
<feature type="transmembrane region" description="Helical" evidence="1">
    <location>
        <begin position="148"/>
        <end position="167"/>
    </location>
</feature>
<dbReference type="Pfam" id="PF05571">
    <property type="entry name" value="JAMP"/>
    <property type="match status" value="1"/>
</dbReference>
<dbReference type="PANTHER" id="PTHR12740">
    <property type="entry name" value="JNK1/MAPK8-ASSOCIATED MEMBRANE PROTEIN"/>
    <property type="match status" value="1"/>
</dbReference>
<feature type="transmembrane region" description="Helical" evidence="1">
    <location>
        <begin position="179"/>
        <end position="199"/>
    </location>
</feature>
<organism evidence="2 3">
    <name type="scientific">Clunio marinus</name>
    <dbReference type="NCBI Taxonomy" id="568069"/>
    <lineage>
        <taxon>Eukaryota</taxon>
        <taxon>Metazoa</taxon>
        <taxon>Ecdysozoa</taxon>
        <taxon>Arthropoda</taxon>
        <taxon>Hexapoda</taxon>
        <taxon>Insecta</taxon>
        <taxon>Pterygota</taxon>
        <taxon>Neoptera</taxon>
        <taxon>Endopterygota</taxon>
        <taxon>Diptera</taxon>
        <taxon>Nematocera</taxon>
        <taxon>Chironomoidea</taxon>
        <taxon>Chironomidae</taxon>
        <taxon>Clunio</taxon>
    </lineage>
</organism>
<protein>
    <submittedName>
        <fullName evidence="2">CLUMA_CG020104, isoform A</fullName>
    </submittedName>
</protein>
<evidence type="ECO:0000313" key="3">
    <source>
        <dbReference type="Proteomes" id="UP000183832"/>
    </source>
</evidence>
<gene>
    <name evidence="2" type="primary">putative JNK1</name>
    <name evidence="2" type="ORF">CLUMA_CG020104</name>
</gene>
<evidence type="ECO:0000313" key="2">
    <source>
        <dbReference type="EMBL" id="CRL07107.1"/>
    </source>
</evidence>
<feature type="transmembrane region" description="Helical" evidence="1">
    <location>
        <begin position="205"/>
        <end position="224"/>
    </location>
</feature>
<keyword evidence="3" id="KW-1185">Reference proteome</keyword>
<dbReference type="AlphaFoldDB" id="A0A1J1J3U4"/>